<evidence type="ECO:0000313" key="2">
    <source>
        <dbReference type="Proteomes" id="UP001225034"/>
    </source>
</evidence>
<dbReference type="SUPFAM" id="SSF53335">
    <property type="entry name" value="S-adenosyl-L-methionine-dependent methyltransferases"/>
    <property type="match status" value="1"/>
</dbReference>
<comment type="caution">
    <text evidence="1">The sequence shown here is derived from an EMBL/GenBank/DDBJ whole genome shotgun (WGS) entry which is preliminary data.</text>
</comment>
<organism evidence="1 2">
    <name type="scientific">Alkalicoccobacillus murimartini</name>
    <dbReference type="NCBI Taxonomy" id="171685"/>
    <lineage>
        <taxon>Bacteria</taxon>
        <taxon>Bacillati</taxon>
        <taxon>Bacillota</taxon>
        <taxon>Bacilli</taxon>
        <taxon>Bacillales</taxon>
        <taxon>Bacillaceae</taxon>
        <taxon>Alkalicoccobacillus</taxon>
    </lineage>
</organism>
<reference evidence="1 2" key="1">
    <citation type="submission" date="2023-07" db="EMBL/GenBank/DDBJ databases">
        <title>Genomic Encyclopedia of Type Strains, Phase IV (KMG-IV): sequencing the most valuable type-strain genomes for metagenomic binning, comparative biology and taxonomic classification.</title>
        <authorList>
            <person name="Goeker M."/>
        </authorList>
    </citation>
    <scope>NUCLEOTIDE SEQUENCE [LARGE SCALE GENOMIC DNA]</scope>
    <source>
        <strain evidence="1 2">DSM 19154</strain>
    </source>
</reference>
<dbReference type="InterPro" id="IPR029063">
    <property type="entry name" value="SAM-dependent_MTases_sf"/>
</dbReference>
<dbReference type="Proteomes" id="UP001225034">
    <property type="component" value="Unassembled WGS sequence"/>
</dbReference>
<name>A0ABT9YNK3_9BACI</name>
<keyword evidence="1" id="KW-0830">Ubiquinone</keyword>
<sequence>MSRDETKNYLELDRIIFIGRSYEEYMDMFRLDLSDLQDKKILDCPAGACSFTARASMLGIDVTASDIAYTHLSDDLKNKGLEDIRYAMNNLAKAKDAYRWDYFSDVEELRRHRLKALTDCVDDMNANQDRYVPAILPSIPFPDHSFDLTLSAHFLFMYSDRLDLTFHLKTMKELLRVTKEEIRIFPLVDLEGQRYNHLDEVIQFLTEAGCVVKEVKSNYEFHANANSMLVIKI</sequence>
<evidence type="ECO:0000313" key="1">
    <source>
        <dbReference type="EMBL" id="MDQ0208782.1"/>
    </source>
</evidence>
<dbReference type="RefSeq" id="WP_306985115.1">
    <property type="nucleotide sequence ID" value="NZ_JAUSUA010000006.1"/>
</dbReference>
<proteinExistence type="predicted"/>
<dbReference type="Gene3D" id="3.40.50.150">
    <property type="entry name" value="Vaccinia Virus protein VP39"/>
    <property type="match status" value="1"/>
</dbReference>
<keyword evidence="2" id="KW-1185">Reference proteome</keyword>
<dbReference type="EMBL" id="JAUSUA010000006">
    <property type="protein sequence ID" value="MDQ0208782.1"/>
    <property type="molecule type" value="Genomic_DNA"/>
</dbReference>
<protein>
    <submittedName>
        <fullName evidence="1">Ubiquinone/menaquinone biosynthesis C-methylase UbiE</fullName>
    </submittedName>
</protein>
<gene>
    <name evidence="1" type="ORF">J2S05_003594</name>
</gene>
<accession>A0ABT9YNK3</accession>